<dbReference type="NCBIfam" id="TIGR00443">
    <property type="entry name" value="hisZ_biosyn_reg"/>
    <property type="match status" value="1"/>
</dbReference>
<comment type="pathway">
    <text evidence="2 7">Amino-acid biosynthesis; L-histidine biosynthesis; L-histidine from 5-phospho-alpha-D-ribose 1-diphosphate: step 1/9.</text>
</comment>
<comment type="subcellular location">
    <subcellularLocation>
        <location evidence="1 7">Cytoplasm</location>
    </subcellularLocation>
</comment>
<dbReference type="PANTHER" id="PTHR11476">
    <property type="entry name" value="HISTIDYL-TRNA SYNTHETASE"/>
    <property type="match status" value="1"/>
</dbReference>
<keyword evidence="10" id="KW-0808">Transferase</keyword>
<dbReference type="InterPro" id="IPR045864">
    <property type="entry name" value="aa-tRNA-synth_II/BPL/LPL"/>
</dbReference>
<evidence type="ECO:0000256" key="1">
    <source>
        <dbReference type="ARBA" id="ARBA00004496"/>
    </source>
</evidence>
<proteinExistence type="inferred from homology"/>
<gene>
    <name evidence="7" type="primary">hisZ</name>
    <name evidence="10" type="ORF">AVDCRST_MAG01-01-1009</name>
</gene>
<dbReference type="UniPathway" id="UPA00031">
    <property type="reaction ID" value="UER00006"/>
</dbReference>
<evidence type="ECO:0000256" key="5">
    <source>
        <dbReference type="ARBA" id="ARBA00022490"/>
    </source>
</evidence>
<dbReference type="Pfam" id="PF13393">
    <property type="entry name" value="tRNA-synt_His"/>
    <property type="match status" value="1"/>
</dbReference>
<evidence type="ECO:0000256" key="7">
    <source>
        <dbReference type="HAMAP-Rule" id="MF_00125"/>
    </source>
</evidence>
<dbReference type="GO" id="GO:0005737">
    <property type="term" value="C:cytoplasm"/>
    <property type="evidence" value="ECO:0007669"/>
    <property type="project" value="UniProtKB-SubCell"/>
</dbReference>
<comment type="subunit">
    <text evidence="7">Heteromultimer composed of HisG and HisZ subunits.</text>
</comment>
<comment type="miscellaneous">
    <text evidence="7">This function is generally fulfilled by the C-terminal part of HisG, which is missing in some bacteria such as this one.</text>
</comment>
<dbReference type="InterPro" id="IPR006195">
    <property type="entry name" value="aa-tRNA-synth_II"/>
</dbReference>
<dbReference type="HAMAP" id="MF_00125">
    <property type="entry name" value="HisZ"/>
    <property type="match status" value="1"/>
</dbReference>
<comment type="similarity">
    <text evidence="3 7">Belongs to the class-II aminoacyl-tRNA synthetase family. HisZ subfamily.</text>
</comment>
<evidence type="ECO:0000256" key="3">
    <source>
        <dbReference type="ARBA" id="ARBA00005539"/>
    </source>
</evidence>
<sequence>MREKTPRKFSTTPGTRDVLPPESTRLLDAQARVLERFRLHGFREVITPALEYSEVIEEPKLRDSAFKLFDPDNQMLLLRPEVTTPVARLVAQRLRNSPPPYKLSYSLPVYRRTGVGRGQSAEFRQAGVEAVGSASPGEDAGTIALLVDVLRTLGLRPGTDFALVLGQAAFYRGYLKGAAPGAAPDVLAALADKDLVRVDEISRTLQPEVAASIREIPRLVGPAADGSLLERAAGYAGDNEEAGAALQNLRLILDHLRATGPLDGVMLDFGLIGRHDYYTGAVYEVYASGLGFTVANGGRYDNLLRRFGEPLPATGFAISLERLVSALPEREPAPLVVLVGASVEATRAASELRYSNVPTLHLAEDLPPAQAADYARSVDAGWVCYPAPDGVKLAPAAGGEAEILAPGAVAGRVIS</sequence>
<dbReference type="SUPFAM" id="SSF55681">
    <property type="entry name" value="Class II aaRS and biotin synthetases"/>
    <property type="match status" value="1"/>
</dbReference>
<organism evidence="10">
    <name type="scientific">uncultured Rubrobacteraceae bacterium</name>
    <dbReference type="NCBI Taxonomy" id="349277"/>
    <lineage>
        <taxon>Bacteria</taxon>
        <taxon>Bacillati</taxon>
        <taxon>Actinomycetota</taxon>
        <taxon>Rubrobacteria</taxon>
        <taxon>Rubrobacterales</taxon>
        <taxon>Rubrobacteraceae</taxon>
        <taxon>environmental samples</taxon>
    </lineage>
</organism>
<dbReference type="InterPro" id="IPR004517">
    <property type="entry name" value="HisZ"/>
</dbReference>
<dbReference type="PROSITE" id="PS50862">
    <property type="entry name" value="AA_TRNA_LIGASE_II"/>
    <property type="match status" value="1"/>
</dbReference>
<comment type="function">
    <text evidence="6 7">Required for the first step of histidine biosynthesis. May allow the feedback regulation of ATP phosphoribosyltransferase activity by histidine.</text>
</comment>
<evidence type="ECO:0000256" key="4">
    <source>
        <dbReference type="ARBA" id="ARBA00020397"/>
    </source>
</evidence>
<protein>
    <recommendedName>
        <fullName evidence="4 7">ATP phosphoribosyltransferase regulatory subunit</fullName>
    </recommendedName>
</protein>
<keyword evidence="5 7" id="KW-0963">Cytoplasm</keyword>
<evidence type="ECO:0000256" key="6">
    <source>
        <dbReference type="ARBA" id="ARBA00025246"/>
    </source>
</evidence>
<evidence type="ECO:0000259" key="9">
    <source>
        <dbReference type="PROSITE" id="PS50862"/>
    </source>
</evidence>
<feature type="region of interest" description="Disordered" evidence="8">
    <location>
        <begin position="1"/>
        <end position="20"/>
    </location>
</feature>
<evidence type="ECO:0000256" key="2">
    <source>
        <dbReference type="ARBA" id="ARBA00004667"/>
    </source>
</evidence>
<dbReference type="PANTHER" id="PTHR11476:SF7">
    <property type="entry name" value="HISTIDINE--TRNA LIGASE"/>
    <property type="match status" value="1"/>
</dbReference>
<dbReference type="InterPro" id="IPR041715">
    <property type="entry name" value="HisRS-like_core"/>
</dbReference>
<dbReference type="CDD" id="cd00773">
    <property type="entry name" value="HisRS-like_core"/>
    <property type="match status" value="1"/>
</dbReference>
<accession>A0A6J4NY27</accession>
<keyword evidence="7" id="KW-0368">Histidine biosynthesis</keyword>
<dbReference type="GO" id="GO:0000105">
    <property type="term" value="P:L-histidine biosynthetic process"/>
    <property type="evidence" value="ECO:0007669"/>
    <property type="project" value="UniProtKB-UniRule"/>
</dbReference>
<keyword evidence="10" id="KW-0328">Glycosyltransferase</keyword>
<reference evidence="10" key="1">
    <citation type="submission" date="2020-02" db="EMBL/GenBank/DDBJ databases">
        <authorList>
            <person name="Meier V. D."/>
        </authorList>
    </citation>
    <scope>NUCLEOTIDE SEQUENCE</scope>
    <source>
        <strain evidence="10">AVDCRST_MAG01</strain>
    </source>
</reference>
<evidence type="ECO:0000256" key="8">
    <source>
        <dbReference type="SAM" id="MobiDB-lite"/>
    </source>
</evidence>
<evidence type="ECO:0000313" key="10">
    <source>
        <dbReference type="EMBL" id="CAA9400997.1"/>
    </source>
</evidence>
<name>A0A6J4NY27_9ACTN</name>
<dbReference type="GO" id="GO:0016757">
    <property type="term" value="F:glycosyltransferase activity"/>
    <property type="evidence" value="ECO:0007669"/>
    <property type="project" value="UniProtKB-KW"/>
</dbReference>
<dbReference type="AlphaFoldDB" id="A0A6J4NY27"/>
<dbReference type="Gene3D" id="3.30.930.10">
    <property type="entry name" value="Bira Bifunctional Protein, Domain 2"/>
    <property type="match status" value="1"/>
</dbReference>
<keyword evidence="7" id="KW-0028">Amino-acid biosynthesis</keyword>
<dbReference type="EMBL" id="CADCUW010000150">
    <property type="protein sequence ID" value="CAA9400997.1"/>
    <property type="molecule type" value="Genomic_DNA"/>
</dbReference>
<feature type="domain" description="Aminoacyl-transfer RNA synthetases class-II family profile" evidence="9">
    <location>
        <begin position="35"/>
        <end position="358"/>
    </location>
</feature>